<dbReference type="eggNOG" id="COG1373">
    <property type="taxonomic scope" value="Bacteria"/>
</dbReference>
<dbReference type="EMBL" id="CP001110">
    <property type="protein sequence ID" value="ACF44976.1"/>
    <property type="molecule type" value="Genomic_DNA"/>
</dbReference>
<dbReference type="InterPro" id="IPR027417">
    <property type="entry name" value="P-loop_NTPase"/>
</dbReference>
<dbReference type="OrthoDB" id="9801840at2"/>
<evidence type="ECO:0000259" key="1">
    <source>
        <dbReference type="Pfam" id="PF13173"/>
    </source>
</evidence>
<name>B4SGY8_PELPB</name>
<dbReference type="PANTHER" id="PTHR33295">
    <property type="entry name" value="ATPASE"/>
    <property type="match status" value="1"/>
</dbReference>
<dbReference type="Gene3D" id="3.40.50.300">
    <property type="entry name" value="P-loop containing nucleotide triphosphate hydrolases"/>
    <property type="match status" value="1"/>
</dbReference>
<sequence>MAFQSFAEEQVTDRIRFENPWWHSGKVEEYYGNMTPRLYLDLFEPLVANVLVRRAVILMGPRRVGKTVMLYHTIQHLLMEGHNPQKVAFLSIDTPIYNNIPLEQLFRLCTKTTGQIDAKGWFVFFDEIQYLKDWEVHLKSLVDSYPETRFVVSGSAAAALKLKSRESGAGRFTEFLLPPLTFNEYIHLLNLNALIRPSTFTWDGGITDFYDAVDIRKLNEHFLNYINFGGYPEVIFSEAVQSDPGRYIRSDIIDKVLLRDLPGLYGIKDVAELNSLFTAIAYNSGQEFSLESLSTSSGGVDKNTLKRYIEYLEAAFLVRTVKRTDNNVKHFRRSTQFKMYLTNPSLRSALFSPLHATDDHIGAMVETAVFSQWMHRDWIEPWYARWSKGEVDLICLDEKKFKPLWAVEIKWSNRYFEYPAELKSLISFCTTNQLQKAVVTTIDKQGVKEESGVQLTFVPASVYAYAVGRNTLIQKKQQLYIISNS</sequence>
<feature type="domain" description="AAA" evidence="1">
    <location>
        <begin position="53"/>
        <end position="185"/>
    </location>
</feature>
<evidence type="ECO:0000313" key="4">
    <source>
        <dbReference type="Proteomes" id="UP000002724"/>
    </source>
</evidence>
<proteinExistence type="predicted"/>
<protein>
    <submittedName>
        <fullName evidence="3">ATPase (AAA+ superfamily)-like protein</fullName>
    </submittedName>
</protein>
<dbReference type="PANTHER" id="PTHR33295:SF8">
    <property type="entry name" value="AAA+ ATPASE DOMAIN-CONTAINING PROTEIN"/>
    <property type="match status" value="1"/>
</dbReference>
<dbReference type="STRING" id="324925.Ppha_2828"/>
<evidence type="ECO:0000259" key="2">
    <source>
        <dbReference type="Pfam" id="PF13635"/>
    </source>
</evidence>
<accession>B4SGY8</accession>
<dbReference type="SUPFAM" id="SSF52540">
    <property type="entry name" value="P-loop containing nucleoside triphosphate hydrolases"/>
    <property type="match status" value="1"/>
</dbReference>
<reference evidence="3 4" key="1">
    <citation type="submission" date="2008-06" db="EMBL/GenBank/DDBJ databases">
        <title>Complete sequence of Pelodictyon phaeoclathratiforme BU-1.</title>
        <authorList>
            <consortium name="US DOE Joint Genome Institute"/>
            <person name="Lucas S."/>
            <person name="Copeland A."/>
            <person name="Lapidus A."/>
            <person name="Glavina del Rio T."/>
            <person name="Dalin E."/>
            <person name="Tice H."/>
            <person name="Bruce D."/>
            <person name="Goodwin L."/>
            <person name="Pitluck S."/>
            <person name="Schmutz J."/>
            <person name="Larimer F."/>
            <person name="Land M."/>
            <person name="Hauser L."/>
            <person name="Kyrpides N."/>
            <person name="Mikhailova N."/>
            <person name="Liu Z."/>
            <person name="Li T."/>
            <person name="Zhao F."/>
            <person name="Overmann J."/>
            <person name="Bryant D.A."/>
            <person name="Richardson P."/>
        </authorList>
    </citation>
    <scope>NUCLEOTIDE SEQUENCE [LARGE SCALE GENOMIC DNA]</scope>
    <source>
        <strain evidence="4">DSM 5477 / BU-1</strain>
    </source>
</reference>
<dbReference type="Proteomes" id="UP000002724">
    <property type="component" value="Chromosome"/>
</dbReference>
<evidence type="ECO:0000313" key="3">
    <source>
        <dbReference type="EMBL" id="ACF44976.1"/>
    </source>
</evidence>
<dbReference type="AlphaFoldDB" id="B4SGY8"/>
<dbReference type="InterPro" id="IPR041682">
    <property type="entry name" value="AAA_14"/>
</dbReference>
<dbReference type="RefSeq" id="WP_012509444.1">
    <property type="nucleotide sequence ID" value="NC_011060.1"/>
</dbReference>
<feature type="domain" description="DUF4143" evidence="2">
    <location>
        <begin position="259"/>
        <end position="412"/>
    </location>
</feature>
<dbReference type="InterPro" id="IPR025420">
    <property type="entry name" value="DUF4143"/>
</dbReference>
<organism evidence="3 4">
    <name type="scientific">Pelodictyon phaeoclathratiforme (strain DSM 5477 / BU-1)</name>
    <dbReference type="NCBI Taxonomy" id="324925"/>
    <lineage>
        <taxon>Bacteria</taxon>
        <taxon>Pseudomonadati</taxon>
        <taxon>Chlorobiota</taxon>
        <taxon>Chlorobiia</taxon>
        <taxon>Chlorobiales</taxon>
        <taxon>Chlorobiaceae</taxon>
        <taxon>Chlorobium/Pelodictyon group</taxon>
        <taxon>Pelodictyon</taxon>
    </lineage>
</organism>
<gene>
    <name evidence="3" type="ordered locus">Ppha_2828</name>
</gene>
<dbReference type="Pfam" id="PF13635">
    <property type="entry name" value="DUF4143"/>
    <property type="match status" value="1"/>
</dbReference>
<keyword evidence="4" id="KW-1185">Reference proteome</keyword>
<dbReference type="KEGG" id="pph:Ppha_2828"/>
<dbReference type="Pfam" id="PF13173">
    <property type="entry name" value="AAA_14"/>
    <property type="match status" value="1"/>
</dbReference>
<dbReference type="HOGENOM" id="CLU_041527_0_1_10"/>